<organism evidence="1 2">
    <name type="scientific">Frankia umida</name>
    <dbReference type="NCBI Taxonomy" id="573489"/>
    <lineage>
        <taxon>Bacteria</taxon>
        <taxon>Bacillati</taxon>
        <taxon>Actinomycetota</taxon>
        <taxon>Actinomycetes</taxon>
        <taxon>Frankiales</taxon>
        <taxon>Frankiaceae</taxon>
        <taxon>Frankia</taxon>
    </lineage>
</organism>
<accession>A0ABT0K3I1</accession>
<reference evidence="1 2" key="1">
    <citation type="submission" date="2022-04" db="EMBL/GenBank/DDBJ databases">
        <title>Genome diversity in the genus Frankia.</title>
        <authorList>
            <person name="Carlos-Shanley C."/>
            <person name="Hahn D."/>
        </authorList>
    </citation>
    <scope>NUCLEOTIDE SEQUENCE [LARGE SCALE GENOMIC DNA]</scope>
    <source>
        <strain evidence="1 2">Ag45/Mut15</strain>
    </source>
</reference>
<keyword evidence="2" id="KW-1185">Reference proteome</keyword>
<dbReference type="RefSeq" id="WP_248826414.1">
    <property type="nucleotide sequence ID" value="NZ_JALKFT010000030.1"/>
</dbReference>
<gene>
    <name evidence="1" type="ORF">MXD59_21360</name>
</gene>
<evidence type="ECO:0000313" key="1">
    <source>
        <dbReference type="EMBL" id="MCK9878287.1"/>
    </source>
</evidence>
<protein>
    <submittedName>
        <fullName evidence="1">Uncharacterized protein</fullName>
    </submittedName>
</protein>
<sequence length="123" mass="13689">MDFFAPGYNTPEAAARRAHEQDMADLVAATVSRIREILTTTAQIVVLDVVADQDEQMGTTLRVCAMRDFFGDPLIPAESPAFQDAAARIAADLAVIYRLTPTSTWRYPRTVSIVDHRSWLGEY</sequence>
<dbReference type="Proteomes" id="UP001201873">
    <property type="component" value="Unassembled WGS sequence"/>
</dbReference>
<comment type="caution">
    <text evidence="1">The sequence shown here is derived from an EMBL/GenBank/DDBJ whole genome shotgun (WGS) entry which is preliminary data.</text>
</comment>
<name>A0ABT0K3I1_9ACTN</name>
<evidence type="ECO:0000313" key="2">
    <source>
        <dbReference type="Proteomes" id="UP001201873"/>
    </source>
</evidence>
<proteinExistence type="predicted"/>
<dbReference type="EMBL" id="JALKFT010000030">
    <property type="protein sequence ID" value="MCK9878287.1"/>
    <property type="molecule type" value="Genomic_DNA"/>
</dbReference>